<comment type="caution">
    <text evidence="2">The sequence shown here is derived from an EMBL/GenBank/DDBJ whole genome shotgun (WGS) entry which is preliminary data.</text>
</comment>
<dbReference type="Gene3D" id="2.60.40.420">
    <property type="entry name" value="Cupredoxins - blue copper proteins"/>
    <property type="match status" value="1"/>
</dbReference>
<protein>
    <recommendedName>
        <fullName evidence="4">Phytocyanin domain-containing protein</fullName>
    </recommendedName>
</protein>
<evidence type="ECO:0000313" key="2">
    <source>
        <dbReference type="EMBL" id="VVB00765.1"/>
    </source>
</evidence>
<sequence length="165" mass="17999">MLHGVRFSRLYSRDRSHGLSQIVCGRRIKGLDRAIRSSTIESMGRAKQIPNQRLSAYNKDAATAKFTDGHTSFTLNRSRPYYFISGSKDNCHKNPKLVIIVMADRSNSNTTIPASSPSSPSPPYTGTFEITPGPSEGTPGNTTLRSSSSVLPFAFVGTLFLSLTI</sequence>
<evidence type="ECO:0000313" key="3">
    <source>
        <dbReference type="Proteomes" id="UP000489600"/>
    </source>
</evidence>
<gene>
    <name evidence="2" type="ORF">ANE_LOCUS11209</name>
</gene>
<name>A0A565BGI6_9BRAS</name>
<accession>A0A565BGI6</accession>
<reference evidence="2" key="1">
    <citation type="submission" date="2019-07" db="EMBL/GenBank/DDBJ databases">
        <authorList>
            <person name="Dittberner H."/>
        </authorList>
    </citation>
    <scope>NUCLEOTIDE SEQUENCE [LARGE SCALE GENOMIC DNA]</scope>
</reference>
<keyword evidence="3" id="KW-1185">Reference proteome</keyword>
<dbReference type="EMBL" id="CABITT030000004">
    <property type="protein sequence ID" value="VVB00765.1"/>
    <property type="molecule type" value="Genomic_DNA"/>
</dbReference>
<evidence type="ECO:0008006" key="4">
    <source>
        <dbReference type="Google" id="ProtNLM"/>
    </source>
</evidence>
<organism evidence="2 3">
    <name type="scientific">Arabis nemorensis</name>
    <dbReference type="NCBI Taxonomy" id="586526"/>
    <lineage>
        <taxon>Eukaryota</taxon>
        <taxon>Viridiplantae</taxon>
        <taxon>Streptophyta</taxon>
        <taxon>Embryophyta</taxon>
        <taxon>Tracheophyta</taxon>
        <taxon>Spermatophyta</taxon>
        <taxon>Magnoliopsida</taxon>
        <taxon>eudicotyledons</taxon>
        <taxon>Gunneridae</taxon>
        <taxon>Pentapetalae</taxon>
        <taxon>rosids</taxon>
        <taxon>malvids</taxon>
        <taxon>Brassicales</taxon>
        <taxon>Brassicaceae</taxon>
        <taxon>Arabideae</taxon>
        <taxon>Arabis</taxon>
    </lineage>
</organism>
<dbReference type="AlphaFoldDB" id="A0A565BGI6"/>
<dbReference type="InterPro" id="IPR008972">
    <property type="entry name" value="Cupredoxin"/>
</dbReference>
<dbReference type="SUPFAM" id="SSF49503">
    <property type="entry name" value="Cupredoxins"/>
    <property type="match status" value="1"/>
</dbReference>
<proteinExistence type="predicted"/>
<evidence type="ECO:0000256" key="1">
    <source>
        <dbReference type="SAM" id="MobiDB-lite"/>
    </source>
</evidence>
<feature type="region of interest" description="Disordered" evidence="1">
    <location>
        <begin position="109"/>
        <end position="142"/>
    </location>
</feature>
<dbReference type="OrthoDB" id="10593105at2759"/>
<dbReference type="Proteomes" id="UP000489600">
    <property type="component" value="Unassembled WGS sequence"/>
</dbReference>